<dbReference type="InterPro" id="IPR032706">
    <property type="entry name" value="Spt6_HHH"/>
</dbReference>
<keyword evidence="4" id="KW-0539">Nucleus</keyword>
<feature type="compositionally biased region" description="Acidic residues" evidence="5">
    <location>
        <begin position="243"/>
        <end position="262"/>
    </location>
</feature>
<dbReference type="PANTHER" id="PTHR10145:SF6">
    <property type="entry name" value="TRANSCRIPTION ELONGATION FACTOR SPT6"/>
    <property type="match status" value="1"/>
</dbReference>
<dbReference type="Pfam" id="PF14633">
    <property type="entry name" value="SH2_2"/>
    <property type="match status" value="1"/>
</dbReference>
<dbReference type="SUPFAM" id="SSF47781">
    <property type="entry name" value="RuvA domain 2-like"/>
    <property type="match status" value="1"/>
</dbReference>
<dbReference type="InterPro" id="IPR010994">
    <property type="entry name" value="RuvA_2-like"/>
</dbReference>
<feature type="compositionally biased region" description="Basic residues" evidence="5">
    <location>
        <begin position="132"/>
        <end position="151"/>
    </location>
</feature>
<organism evidence="7 8">
    <name type="scientific">Aphanomyces invadans</name>
    <dbReference type="NCBI Taxonomy" id="157072"/>
    <lineage>
        <taxon>Eukaryota</taxon>
        <taxon>Sar</taxon>
        <taxon>Stramenopiles</taxon>
        <taxon>Oomycota</taxon>
        <taxon>Saprolegniomycetes</taxon>
        <taxon>Saprolegniales</taxon>
        <taxon>Verrucalvaceae</taxon>
        <taxon>Aphanomyces</taxon>
    </lineage>
</organism>
<dbReference type="InterPro" id="IPR028083">
    <property type="entry name" value="Spt6_acidic_N_dom"/>
</dbReference>
<protein>
    <recommendedName>
        <fullName evidence="6">JmjC domain-containing protein</fullName>
    </recommendedName>
</protein>
<dbReference type="Gene3D" id="1.10.3500.10">
    <property type="entry name" value="Tex N-terminal region-like"/>
    <property type="match status" value="1"/>
</dbReference>
<dbReference type="InterPro" id="IPR035420">
    <property type="entry name" value="Spt6_SH2"/>
</dbReference>
<dbReference type="Pfam" id="PF17674">
    <property type="entry name" value="HHH_9"/>
    <property type="match status" value="1"/>
</dbReference>
<dbReference type="InterPro" id="IPR023319">
    <property type="entry name" value="Tex-like_HTH_dom_sf"/>
</dbReference>
<evidence type="ECO:0000256" key="5">
    <source>
        <dbReference type="SAM" id="MobiDB-lite"/>
    </source>
</evidence>
<dbReference type="InterPro" id="IPR042066">
    <property type="entry name" value="Spt6_death-like"/>
</dbReference>
<feature type="compositionally biased region" description="Acidic residues" evidence="5">
    <location>
        <begin position="181"/>
        <end position="191"/>
    </location>
</feature>
<comment type="subcellular location">
    <subcellularLocation>
        <location evidence="1">Nucleus</location>
    </subcellularLocation>
</comment>
<accession>A0A418B159</accession>
<dbReference type="InterPro" id="IPR028088">
    <property type="entry name" value="Spt6_HTH_DNA-bd_dom"/>
</dbReference>
<comment type="similarity">
    <text evidence="2">Belongs to the SPT6 family.</text>
</comment>
<dbReference type="SUPFAM" id="SSF53098">
    <property type="entry name" value="Ribonuclease H-like"/>
    <property type="match status" value="1"/>
</dbReference>
<evidence type="ECO:0000313" key="8">
    <source>
        <dbReference type="Proteomes" id="UP000285060"/>
    </source>
</evidence>
<dbReference type="GO" id="GO:0042393">
    <property type="term" value="F:histone binding"/>
    <property type="evidence" value="ECO:0007669"/>
    <property type="project" value="TreeGrafter"/>
</dbReference>
<evidence type="ECO:0000313" key="7">
    <source>
        <dbReference type="EMBL" id="RHY31761.1"/>
    </source>
</evidence>
<dbReference type="Gene3D" id="1.10.10.2740">
    <property type="entry name" value="Spt6, Death-like domain"/>
    <property type="match status" value="1"/>
</dbReference>
<reference evidence="7 8" key="1">
    <citation type="submission" date="2018-08" db="EMBL/GenBank/DDBJ databases">
        <title>Aphanomyces genome sequencing and annotation.</title>
        <authorList>
            <person name="Minardi D."/>
            <person name="Oidtmann B."/>
            <person name="Van Der Giezen M."/>
            <person name="Studholme D.J."/>
        </authorList>
    </citation>
    <scope>NUCLEOTIDE SEQUENCE [LARGE SCALE GENOMIC DNA]</scope>
    <source>
        <strain evidence="7 8">NJM0002</strain>
    </source>
</reference>
<dbReference type="Pfam" id="PF22706">
    <property type="entry name" value="Tex_central_region"/>
    <property type="match status" value="1"/>
</dbReference>
<dbReference type="Pfam" id="PF13621">
    <property type="entry name" value="Cupin_8"/>
    <property type="match status" value="1"/>
</dbReference>
<dbReference type="GO" id="GO:0031491">
    <property type="term" value="F:nucleosome binding"/>
    <property type="evidence" value="ECO:0007669"/>
    <property type="project" value="TreeGrafter"/>
</dbReference>
<dbReference type="InterPro" id="IPR041692">
    <property type="entry name" value="HHH_9"/>
</dbReference>
<dbReference type="GO" id="GO:0140673">
    <property type="term" value="P:transcription elongation-coupled chromatin remodeling"/>
    <property type="evidence" value="ECO:0007669"/>
    <property type="project" value="InterPro"/>
</dbReference>
<feature type="compositionally biased region" description="Acidic residues" evidence="5">
    <location>
        <begin position="218"/>
        <end position="227"/>
    </location>
</feature>
<dbReference type="GO" id="GO:0003677">
    <property type="term" value="F:DNA binding"/>
    <property type="evidence" value="ECO:0007669"/>
    <property type="project" value="InterPro"/>
</dbReference>
<dbReference type="Gene3D" id="2.60.120.650">
    <property type="entry name" value="Cupin"/>
    <property type="match status" value="1"/>
</dbReference>
<evidence type="ECO:0000259" key="6">
    <source>
        <dbReference type="PROSITE" id="PS51184"/>
    </source>
</evidence>
<dbReference type="InterPro" id="IPR014710">
    <property type="entry name" value="RmlC-like_jellyroll"/>
</dbReference>
<dbReference type="CDD" id="cd09918">
    <property type="entry name" value="SH2_Nterm_SPT6_like"/>
    <property type="match status" value="1"/>
</dbReference>
<dbReference type="Pfam" id="PF14632">
    <property type="entry name" value="SPT6_acidic"/>
    <property type="match status" value="1"/>
</dbReference>
<feature type="domain" description="JmjC" evidence="6">
    <location>
        <begin position="1665"/>
        <end position="1958"/>
    </location>
</feature>
<dbReference type="VEuPathDB" id="FungiDB:H310_14009"/>
<name>A0A418B159_9STRA</name>
<dbReference type="Gene3D" id="1.10.150.850">
    <property type="entry name" value="Spt6, helix-hairpin-helix domain"/>
    <property type="match status" value="1"/>
</dbReference>
<dbReference type="Pfam" id="PF14639">
    <property type="entry name" value="YqgF"/>
    <property type="match status" value="1"/>
</dbReference>
<dbReference type="InterPro" id="IPR055179">
    <property type="entry name" value="Tex-like_central_region"/>
</dbReference>
<keyword evidence="8" id="KW-1185">Reference proteome</keyword>
<gene>
    <name evidence="7" type="ORF">DYB32_003185</name>
</gene>
<feature type="compositionally biased region" description="Acidic residues" evidence="5">
    <location>
        <begin position="103"/>
        <end position="113"/>
    </location>
</feature>
<dbReference type="SUPFAM" id="SSF158832">
    <property type="entry name" value="Tex N-terminal region-like"/>
    <property type="match status" value="1"/>
</dbReference>
<evidence type="ECO:0000256" key="3">
    <source>
        <dbReference type="ARBA" id="ARBA00023163"/>
    </source>
</evidence>
<proteinExistence type="inferred from homology"/>
<keyword evidence="3" id="KW-0804">Transcription</keyword>
<dbReference type="Proteomes" id="UP000285060">
    <property type="component" value="Unassembled WGS sequence"/>
</dbReference>
<evidence type="ECO:0000256" key="2">
    <source>
        <dbReference type="ARBA" id="ARBA00009253"/>
    </source>
</evidence>
<feature type="compositionally biased region" description="Basic residues" evidence="5">
    <location>
        <begin position="266"/>
        <end position="277"/>
    </location>
</feature>
<dbReference type="PANTHER" id="PTHR10145">
    <property type="entry name" value="TRANSCRIPTION ELONGATION FACTOR SPT6"/>
    <property type="match status" value="1"/>
</dbReference>
<dbReference type="InterPro" id="IPR003347">
    <property type="entry name" value="JmjC_dom"/>
</dbReference>
<feature type="compositionally biased region" description="Acidic residues" evidence="5">
    <location>
        <begin position="1830"/>
        <end position="1862"/>
    </location>
</feature>
<dbReference type="InterPro" id="IPR028231">
    <property type="entry name" value="Spt6_YqgF"/>
</dbReference>
<dbReference type="InterPro" id="IPR012337">
    <property type="entry name" value="RNaseH-like_sf"/>
</dbReference>
<dbReference type="InterPro" id="IPR041667">
    <property type="entry name" value="Cupin_8"/>
</dbReference>
<feature type="region of interest" description="Disordered" evidence="5">
    <location>
        <begin position="1830"/>
        <end position="1871"/>
    </location>
</feature>
<dbReference type="VEuPathDB" id="FungiDB:H310_14007"/>
<dbReference type="InterPro" id="IPR035019">
    <property type="entry name" value="Spt6_SH2_N"/>
</dbReference>
<evidence type="ECO:0000256" key="1">
    <source>
        <dbReference type="ARBA" id="ARBA00004123"/>
    </source>
</evidence>
<dbReference type="Pfam" id="PF14641">
    <property type="entry name" value="HTH_44"/>
    <property type="match status" value="1"/>
</dbReference>
<dbReference type="InterPro" id="IPR035018">
    <property type="entry name" value="Spt6_SH2_C"/>
</dbReference>
<feature type="compositionally biased region" description="Acidic residues" evidence="5">
    <location>
        <begin position="66"/>
        <end position="93"/>
    </location>
</feature>
<dbReference type="Gene3D" id="2.60.120.10">
    <property type="entry name" value="Jelly Rolls"/>
    <property type="match status" value="1"/>
</dbReference>
<dbReference type="Gene3D" id="1.10.10.650">
    <property type="entry name" value="RuvA domain 2-like"/>
    <property type="match status" value="1"/>
</dbReference>
<dbReference type="Pfam" id="PF14635">
    <property type="entry name" value="HHH_7"/>
    <property type="match status" value="1"/>
</dbReference>
<dbReference type="SUPFAM" id="SSF55550">
    <property type="entry name" value="SH2 domain"/>
    <property type="match status" value="1"/>
</dbReference>
<dbReference type="InterPro" id="IPR036860">
    <property type="entry name" value="SH2_dom_sf"/>
</dbReference>
<dbReference type="PROSITE" id="PS51184">
    <property type="entry name" value="JMJC"/>
    <property type="match status" value="1"/>
</dbReference>
<dbReference type="CDD" id="cd09928">
    <property type="entry name" value="SH2_Cterm_SPT6_like"/>
    <property type="match status" value="1"/>
</dbReference>
<dbReference type="InterPro" id="IPR017072">
    <property type="entry name" value="TF_Spt6"/>
</dbReference>
<dbReference type="SUPFAM" id="SSF51197">
    <property type="entry name" value="Clavaminate synthase-like"/>
    <property type="match status" value="1"/>
</dbReference>
<dbReference type="GO" id="GO:0008023">
    <property type="term" value="C:transcription elongation factor complex"/>
    <property type="evidence" value="ECO:0007669"/>
    <property type="project" value="TreeGrafter"/>
</dbReference>
<dbReference type="EMBL" id="QUSY01000187">
    <property type="protein sequence ID" value="RHY31761.1"/>
    <property type="molecule type" value="Genomic_DNA"/>
</dbReference>
<comment type="caution">
    <text evidence="7">The sequence shown here is derived from an EMBL/GenBank/DDBJ whole genome shotgun (WGS) entry which is preliminary data.</text>
</comment>
<feature type="region of interest" description="Disordered" evidence="5">
    <location>
        <begin position="1"/>
        <end position="291"/>
    </location>
</feature>
<dbReference type="GO" id="GO:0034728">
    <property type="term" value="P:nucleosome organization"/>
    <property type="evidence" value="ECO:0007669"/>
    <property type="project" value="TreeGrafter"/>
</dbReference>
<dbReference type="Gene3D" id="3.30.505.10">
    <property type="entry name" value="SH2 domain"/>
    <property type="match status" value="2"/>
</dbReference>
<dbReference type="InterPro" id="IPR023323">
    <property type="entry name" value="Tex-like_dom_sf"/>
</dbReference>
<dbReference type="Gene3D" id="3.30.420.140">
    <property type="entry name" value="YqgF/RNase H-like domain"/>
    <property type="match status" value="1"/>
</dbReference>
<sequence length="1970" mass="223062">MVWGCAGDNSPAISDSEEETVKNTSKKRKQSSKDGKSSKKAKKSSRVVDEDSEDDGSGPKSKFVDDEASESADDDDDDKVIDSSEEELDEDVDTYEKDGFLVGDDEDDEEEEGMDHKKPIIPDYLSIVEQPRRRRKKKDKKETKKRSRLRHGRDDRDELDRDDLDLIQENLGKKPARVYSDEDDDDFDDDIASPRKKKSAKGKQTLDKGLSRDMFGSDSEDDEDDDGGGGRGKRRGNGPSDQYMDEQDYNSEDEFIVSDDDDGVGRPRRRRAKRPSSRRSASALPQGPSLDQLDEAEELFGDAEAFLEATRGGGVVPSSSIGDLDSEKGKKALLLDKYEPSVLKEFHMTTSDSTVRERDIPERLQQLYKQRTHFPDAEERMEEAEWMVDAVLRKMDQRAQRDKHASPLTFHRSNVVTAIEHVLKFYHMDKLEPPYVQRYCKEYWKTAGLKGDELYLIQDLDLKWDKLDRKRRVLQKNVEAAVLANDTTESTTVRSCYQQVLRQTQDKGLADISQAFQMLEVNDKPNKEKKRPGRRTLYQLCLKGGLKDLASQFTVNSAILGGALVGLVPDSQVQVPTPQAVLAETCMPYLSADFPSVNDVLKGARHVAATQLASDPNVRARMREICQRHAVVFTEATPKGVEEVDEFHTCHGLQYIKEMPVAEMMDTDLYVKLLKGEKEGVLTIHFQIEHQHLIEPLEAAYLDPKHVSEDWQSQRRDIVREAVGSSLVPMLLEEIKADLLTSAQDVVLARCSRLMKERLLVRPFEAKDLSEPHIMGVFVDVTTDEPIAHVVALDENGDVIDKVQGRCKTPNCLAKLTVTLTSFLEDHPRLSAVVLNTSGGNKSMDVGELVDVVRNKIRRHLLSDPEYLHVTFVKDDVARMFAKSKRAEVEFPEEMEGTRAAIGLARYLRNPLSELCAIWGFVPLEEPGRGKELLYLTVHPLQQMVNQEMLVRAYERVFIQVVNKVGIDVNVSANHSHSSYGLQFVAGLGPVKAMALIEKVRLSGHIEKRQDLHRILSDKIVYRNCAGVLRIRERDALKDAALNPLDDTRIHPESYYMAVKICGDANNNTTMDLYDPDQYSYAVEDTMFQSATAIKAATERYHPEPYKRLGDAEIADSLADLDLPAYAQRLEMQQKGLKLHTLESIKQELRYPYFDTRQKYKDPMLEDLFFLLNGETRDTLRVGMVVPCKLIKSAGENNVIVELHSGIRAQLKKEHLPSFLTCDGNKYLREHGFPRGMQVNAKIMDIVPDGDRYVLALACDDRSILTMTEECFNRRSIPSWTEVDRVIDDSKARYDKLVNKLPSPEKEKDWNKLMPVNGPVRKKRQIAHPVFKNVSLKGCMTLMKDMLPGDVMLRPASKGSDHLSLTWKIDSNVYRHFDVHELDKPTEGRLGAKLVVKNDTYDSIDELIARLIDPMNAYIEEIREHKNYMTGDVHAIGDRLVKLKEANPQSVPWALHLYYRYPGCFSITYVARTSPRSFHFIVNPNGLQFFGELSCKEPIPSLTKAIAYFKKSAVFLQRQSIEDTVKVPVKKFKRDGKILYSGWEVPHANYTLDSVDVKDLTPQVFYDTYVKARRPVLVKGFIQDPSFSAPSKWTNEYLTRQAGNQKVMVEERTSTADTYGKGNEVPMTFAKFISLLEAQDALHYLTTQDVEADPETDRPQLMAPFVQALSGDFPIMPALMVCSYIWSNLCLTSVQGNLIPQNINIWMGLSTDGSTSGLHHDYHDNLYILLRGKKRFRLYSPGDVEAMYTRGTLLKVHPNGRINYVGEETTAYGADLQSDQAASAYSEQRLAEIELEAAERDLANKVPGAAARVAMAEERLEQAMEATMEVEFEDDDEDDFGDDGDDGEEDSSNDEMPSEVDNDSARVVDKTVKDPVSFSRIQTNRPKDELKAEFPRFLQAHAAFCDVNVGEMLYLPASWFHEVTSCNGPTNNGHLALNYWYHPPDAADNFAKPYTSDFWTNDYAARSRAL</sequence>
<evidence type="ECO:0000256" key="4">
    <source>
        <dbReference type="ARBA" id="ARBA00023242"/>
    </source>
</evidence>
<dbReference type="InterPro" id="IPR037027">
    <property type="entry name" value="YqgF/RNaseH-like_dom_sf"/>
</dbReference>